<dbReference type="EMBL" id="BAABHO010000053">
    <property type="protein sequence ID" value="GAA4806260.1"/>
    <property type="molecule type" value="Genomic_DNA"/>
</dbReference>
<comment type="subunit">
    <text evidence="5">Homodimer. Interacts with FtsZ.</text>
</comment>
<dbReference type="Proteomes" id="UP001500928">
    <property type="component" value="Unassembled WGS sequence"/>
</dbReference>
<organism evidence="7 8">
    <name type="scientific">Actinomycetospora chlora</name>
    <dbReference type="NCBI Taxonomy" id="663608"/>
    <lineage>
        <taxon>Bacteria</taxon>
        <taxon>Bacillati</taxon>
        <taxon>Actinomycetota</taxon>
        <taxon>Actinomycetes</taxon>
        <taxon>Pseudonocardiales</taxon>
        <taxon>Pseudonocardiaceae</taxon>
        <taxon>Actinomycetospora</taxon>
    </lineage>
</organism>
<accession>A0ABP9CD17</accession>
<comment type="similarity">
    <text evidence="5">Belongs to the SepF family.</text>
</comment>
<gene>
    <name evidence="5" type="primary">sepF</name>
    <name evidence="7" type="ORF">GCM10023200_49810</name>
</gene>
<dbReference type="PANTHER" id="PTHR35798">
    <property type="entry name" value="CELL DIVISION PROTEIN SEPF"/>
    <property type="match status" value="1"/>
</dbReference>
<dbReference type="Gene3D" id="3.30.110.150">
    <property type="entry name" value="SepF-like protein"/>
    <property type="match status" value="1"/>
</dbReference>
<proteinExistence type="inferred from homology"/>
<feature type="region of interest" description="Disordered" evidence="6">
    <location>
        <begin position="15"/>
        <end position="205"/>
    </location>
</feature>
<keyword evidence="5" id="KW-0963">Cytoplasm</keyword>
<keyword evidence="3 5" id="KW-0131">Cell cycle</keyword>
<comment type="caution">
    <text evidence="7">The sequence shown here is derived from an EMBL/GenBank/DDBJ whole genome shotgun (WGS) entry which is preliminary data.</text>
</comment>
<evidence type="ECO:0000313" key="8">
    <source>
        <dbReference type="Proteomes" id="UP001500928"/>
    </source>
</evidence>
<dbReference type="InterPro" id="IPR007561">
    <property type="entry name" value="Cell_div_SepF/SepF-rel"/>
</dbReference>
<evidence type="ECO:0000256" key="6">
    <source>
        <dbReference type="SAM" id="MobiDB-lite"/>
    </source>
</evidence>
<keyword evidence="1 5" id="KW-0132">Cell division</keyword>
<evidence type="ECO:0000256" key="2">
    <source>
        <dbReference type="ARBA" id="ARBA00023210"/>
    </source>
</evidence>
<evidence type="ECO:0000256" key="3">
    <source>
        <dbReference type="ARBA" id="ARBA00023306"/>
    </source>
</evidence>
<feature type="compositionally biased region" description="Polar residues" evidence="6">
    <location>
        <begin position="129"/>
        <end position="146"/>
    </location>
</feature>
<comment type="function">
    <text evidence="4 5">Cell division protein that is part of the divisome complex and is recruited early to the Z-ring. Probably stimulates Z-ring formation, perhaps through the cross-linking of FtsZ protofilaments. Its function overlaps with FtsA.</text>
</comment>
<evidence type="ECO:0000256" key="5">
    <source>
        <dbReference type="HAMAP-Rule" id="MF_01197"/>
    </source>
</evidence>
<keyword evidence="2 5" id="KW-0717">Septation</keyword>
<evidence type="ECO:0000313" key="7">
    <source>
        <dbReference type="EMBL" id="GAA4806260.1"/>
    </source>
</evidence>
<dbReference type="HAMAP" id="MF_01197">
    <property type="entry name" value="SepF"/>
    <property type="match status" value="1"/>
</dbReference>
<sequence>MTTLHRVKAYFGMVPADELDSYDGYDDDRYDRHPVDRHSGDRHRYDRYDDRYESYESDRGYDRYAGGRHDDDRSDRSERADRYDRYDRYEDSRERRTPRPRDPEVTEIRREDEAPTESVSRAGRGRTWAANTGPSHTSVRPTTHRTPPSLSSASSAALAGSSSATAAAPAAPAPAAPAAAPAKAAKPVAAAAEPDPQTGPAEITSLQPTSYNEARLIGERYRDGIPVIMNLTEMDDAGAKRLVDFAAGLAFALRGSIEKVTNRVFLLSPPNVEVSASDRRKLAETNYAKTS</sequence>
<dbReference type="InterPro" id="IPR023052">
    <property type="entry name" value="Cell_div_SepF"/>
</dbReference>
<comment type="subcellular location">
    <subcellularLocation>
        <location evidence="5">Cytoplasm</location>
    </subcellularLocation>
    <text evidence="5">Localizes to the division site, in a FtsZ-dependent manner.</text>
</comment>
<dbReference type="InterPro" id="IPR038594">
    <property type="entry name" value="SepF-like_sf"/>
</dbReference>
<feature type="compositionally biased region" description="Acidic residues" evidence="6">
    <location>
        <begin position="17"/>
        <end position="26"/>
    </location>
</feature>
<protein>
    <recommendedName>
        <fullName evidence="5">Cell division protein SepF</fullName>
    </recommendedName>
</protein>
<dbReference type="RefSeq" id="WP_425550125.1">
    <property type="nucleotide sequence ID" value="NZ_BAABHO010000053.1"/>
</dbReference>
<name>A0ABP9CD17_9PSEU</name>
<feature type="compositionally biased region" description="Low complexity" evidence="6">
    <location>
        <begin position="147"/>
        <end position="170"/>
    </location>
</feature>
<evidence type="ECO:0000256" key="4">
    <source>
        <dbReference type="ARBA" id="ARBA00044936"/>
    </source>
</evidence>
<dbReference type="PANTHER" id="PTHR35798:SF1">
    <property type="entry name" value="CELL DIVISION PROTEIN SEPF"/>
    <property type="match status" value="1"/>
</dbReference>
<keyword evidence="8" id="KW-1185">Reference proteome</keyword>
<feature type="compositionally biased region" description="Low complexity" evidence="6">
    <location>
        <begin position="176"/>
        <end position="192"/>
    </location>
</feature>
<reference evidence="8" key="1">
    <citation type="journal article" date="2019" name="Int. J. Syst. Evol. Microbiol.">
        <title>The Global Catalogue of Microorganisms (GCM) 10K type strain sequencing project: providing services to taxonomists for standard genome sequencing and annotation.</title>
        <authorList>
            <consortium name="The Broad Institute Genomics Platform"/>
            <consortium name="The Broad Institute Genome Sequencing Center for Infectious Disease"/>
            <person name="Wu L."/>
            <person name="Ma J."/>
        </authorList>
    </citation>
    <scope>NUCLEOTIDE SEQUENCE [LARGE SCALE GENOMIC DNA]</scope>
    <source>
        <strain evidence="8">JCM 17979</strain>
    </source>
</reference>
<dbReference type="Pfam" id="PF04472">
    <property type="entry name" value="SepF"/>
    <property type="match status" value="1"/>
</dbReference>
<feature type="compositionally biased region" description="Basic and acidic residues" evidence="6">
    <location>
        <begin position="27"/>
        <end position="113"/>
    </location>
</feature>
<evidence type="ECO:0000256" key="1">
    <source>
        <dbReference type="ARBA" id="ARBA00022618"/>
    </source>
</evidence>